<evidence type="ECO:0000313" key="3">
    <source>
        <dbReference type="Proteomes" id="UP000319160"/>
    </source>
</evidence>
<name>A0A553HJ72_9PEZI</name>
<feature type="domain" description="Gfd2/YDR514C-like C-terminal" evidence="1">
    <location>
        <begin position="111"/>
        <end position="243"/>
    </location>
</feature>
<keyword evidence="3" id="KW-1185">Reference proteome</keyword>
<sequence length="284" mass="31593">MTSLNEHFDVGSSNMKHLKRGGLRHLERFLGLRLDNANALLTDAIFISLDLEVSSDRQRLHLLTDKPVITQVGFARLDVRDFASFSASSNLESLVSIYMYQIEVPPKSKQAACMFTHTQQISPEKIPTILMQNLRIQNDLRPSNGTSDQLRGIVLVGHSIREDLKILHLLDMDIPTIAPIIAVIDTHTLSRFVLPPYHPNVPTLPGQDFSLKGVLAQLGCRPPIATFHNAGNDAMYSLLAMLLLAVRNSSVRNKEAELGVSELVNLNTIEHAVSQIQRQYVPHG</sequence>
<protein>
    <recommendedName>
        <fullName evidence="1">Gfd2/YDR514C-like C-terminal domain-containing protein</fullName>
    </recommendedName>
</protein>
<evidence type="ECO:0000313" key="2">
    <source>
        <dbReference type="EMBL" id="TRX87994.1"/>
    </source>
</evidence>
<dbReference type="GO" id="GO:0003676">
    <property type="term" value="F:nucleic acid binding"/>
    <property type="evidence" value="ECO:0007669"/>
    <property type="project" value="InterPro"/>
</dbReference>
<dbReference type="PANTHER" id="PTHR28083:SF1">
    <property type="entry name" value="GOOD FOR FULL DBP5 ACTIVITY PROTEIN 2"/>
    <property type="match status" value="1"/>
</dbReference>
<gene>
    <name evidence="2" type="ORF">FHL15_011096</name>
</gene>
<reference evidence="3" key="1">
    <citation type="submission" date="2019-06" db="EMBL/GenBank/DDBJ databases">
        <title>Draft genome sequence of the griseofulvin-producing fungus Xylaria cubensis strain G536.</title>
        <authorList>
            <person name="Mead M.E."/>
            <person name="Raja H.A."/>
            <person name="Steenwyk J.L."/>
            <person name="Knowles S.L."/>
            <person name="Oberlies N.H."/>
            <person name="Rokas A."/>
        </authorList>
    </citation>
    <scope>NUCLEOTIDE SEQUENCE [LARGE SCALE GENOMIC DNA]</scope>
    <source>
        <strain evidence="3">G536</strain>
    </source>
</reference>
<accession>A0A553HJ72</accession>
<dbReference type="SUPFAM" id="SSF53098">
    <property type="entry name" value="Ribonuclease H-like"/>
    <property type="match status" value="1"/>
</dbReference>
<dbReference type="Pfam" id="PF21762">
    <property type="entry name" value="DEDDh_C"/>
    <property type="match status" value="1"/>
</dbReference>
<dbReference type="Gene3D" id="3.30.420.10">
    <property type="entry name" value="Ribonuclease H-like superfamily/Ribonuclease H"/>
    <property type="match status" value="1"/>
</dbReference>
<dbReference type="Proteomes" id="UP000319160">
    <property type="component" value="Unassembled WGS sequence"/>
</dbReference>
<organism evidence="2 3">
    <name type="scientific">Xylaria flabelliformis</name>
    <dbReference type="NCBI Taxonomy" id="2512241"/>
    <lineage>
        <taxon>Eukaryota</taxon>
        <taxon>Fungi</taxon>
        <taxon>Dikarya</taxon>
        <taxon>Ascomycota</taxon>
        <taxon>Pezizomycotina</taxon>
        <taxon>Sordariomycetes</taxon>
        <taxon>Xylariomycetidae</taxon>
        <taxon>Xylariales</taxon>
        <taxon>Xylariaceae</taxon>
        <taxon>Xylaria</taxon>
    </lineage>
</organism>
<dbReference type="OrthoDB" id="5953249at2759"/>
<dbReference type="STRING" id="2512241.A0A553HJ72"/>
<dbReference type="InterPro" id="IPR040151">
    <property type="entry name" value="Gfd2/YDR514C-like"/>
</dbReference>
<evidence type="ECO:0000259" key="1">
    <source>
        <dbReference type="Pfam" id="PF21762"/>
    </source>
</evidence>
<dbReference type="InterPro" id="IPR048519">
    <property type="entry name" value="Gfd2/YDR514C-like_C"/>
</dbReference>
<dbReference type="EMBL" id="VFLP01000104">
    <property type="protein sequence ID" value="TRX87994.1"/>
    <property type="molecule type" value="Genomic_DNA"/>
</dbReference>
<dbReference type="InterPro" id="IPR012337">
    <property type="entry name" value="RNaseH-like_sf"/>
</dbReference>
<comment type="caution">
    <text evidence="2">The sequence shown here is derived from an EMBL/GenBank/DDBJ whole genome shotgun (WGS) entry which is preliminary data.</text>
</comment>
<dbReference type="InterPro" id="IPR036397">
    <property type="entry name" value="RNaseH_sf"/>
</dbReference>
<dbReference type="PANTHER" id="PTHR28083">
    <property type="entry name" value="GOOD FOR FULL DBP5 ACTIVITY PROTEIN 2"/>
    <property type="match status" value="1"/>
</dbReference>
<dbReference type="GO" id="GO:0005634">
    <property type="term" value="C:nucleus"/>
    <property type="evidence" value="ECO:0007669"/>
    <property type="project" value="TreeGrafter"/>
</dbReference>
<dbReference type="AlphaFoldDB" id="A0A553HJ72"/>
<proteinExistence type="predicted"/>